<accession>A0A6I7TM13</accession>
<evidence type="ECO:0000313" key="1">
    <source>
        <dbReference type="EMBL" id="MDE1451082.1"/>
    </source>
</evidence>
<dbReference type="Proteomes" id="UP000185604">
    <property type="component" value="Unassembled WGS sequence"/>
</dbReference>
<evidence type="ECO:0000313" key="2">
    <source>
        <dbReference type="EMBL" id="OLF97974.1"/>
    </source>
</evidence>
<organism evidence="2 4">
    <name type="scientific">Bacillus paralicheniformis</name>
    <dbReference type="NCBI Taxonomy" id="1648923"/>
    <lineage>
        <taxon>Bacteria</taxon>
        <taxon>Bacillati</taxon>
        <taxon>Bacillota</taxon>
        <taxon>Bacilli</taxon>
        <taxon>Bacillales</taxon>
        <taxon>Bacillaceae</taxon>
        <taxon>Bacillus</taxon>
    </lineage>
</organism>
<dbReference type="EMBL" id="LKPO01000003">
    <property type="protein sequence ID" value="OLF97974.1"/>
    <property type="molecule type" value="Genomic_DNA"/>
</dbReference>
<evidence type="ECO:0000313" key="3">
    <source>
        <dbReference type="EMBL" id="TWL37901.1"/>
    </source>
</evidence>
<proteinExistence type="predicted"/>
<keyword evidence="5" id="KW-1185">Reference proteome</keyword>
<dbReference type="Gene3D" id="1.20.5.740">
    <property type="entry name" value="Single helix bin"/>
    <property type="match status" value="1"/>
</dbReference>
<gene>
    <name evidence="2" type="ORF">B4121_0601</name>
    <name evidence="3" type="ORF">CHCC15381_2508</name>
    <name evidence="1" type="ORF">PVN32_02705</name>
</gene>
<reference evidence="3 5" key="2">
    <citation type="submission" date="2019-06" db="EMBL/GenBank/DDBJ databases">
        <title>Genome sequence analysis of &gt;100 Bacillus licheniformis strains suggests intrinsic resistance to this species.</title>
        <authorList>
            <person name="Wels M."/>
            <person name="Siezen R.J."/>
            <person name="Johansen E."/>
            <person name="Stuer-Lauridsen B."/>
            <person name="Bjerre K."/>
            <person name="Nielsen B.K.K."/>
        </authorList>
    </citation>
    <scope>NUCLEOTIDE SEQUENCE [LARGE SCALE GENOMIC DNA]</scope>
    <source>
        <strain evidence="3 5">BAC-15381</strain>
    </source>
</reference>
<dbReference type="Proteomes" id="UP000429980">
    <property type="component" value="Unassembled WGS sequence"/>
</dbReference>
<dbReference type="GeneID" id="56671122"/>
<dbReference type="EMBL" id="NILF01000042">
    <property type="protein sequence ID" value="TWL37901.1"/>
    <property type="molecule type" value="Genomic_DNA"/>
</dbReference>
<dbReference type="InterPro" id="IPR025897">
    <property type="entry name" value="Antitoxin_SpoIISB"/>
</dbReference>
<dbReference type="AlphaFoldDB" id="A0A6I7TM13"/>
<sequence>MEPAFQQDHESAKKRLAFKMFKKQSKTNIAKYEVSPHTERIFRQNERLIGEYKRKKA</sequence>
<dbReference type="EMBL" id="JARAFO010000003">
    <property type="protein sequence ID" value="MDE1451082.1"/>
    <property type="molecule type" value="Genomic_DNA"/>
</dbReference>
<reference evidence="2 4" key="1">
    <citation type="journal article" date="2016" name="Front. Microbiol.">
        <title>High-Level Heat Resistance of Spores of Bacillus amyloliquefaciens and Bacillus licheniformis Results from the Presence of a spoVA Operon in a Tn1546 Transposon.</title>
        <authorList>
            <person name="Berendsen E.M."/>
            <person name="Koning R.A."/>
            <person name="Boekhorst J."/>
            <person name="de Jong A."/>
            <person name="Kuipers O.P."/>
            <person name="Wells-Bennik M.H."/>
        </authorList>
    </citation>
    <scope>NUCLEOTIDE SEQUENCE [LARGE SCALE GENOMIC DNA]</scope>
    <source>
        <strain evidence="2 4">B4121</strain>
    </source>
</reference>
<protein>
    <submittedName>
        <fullName evidence="3">Stage II sporulation protein SB</fullName>
    </submittedName>
    <submittedName>
        <fullName evidence="1">Type II toxin-antitoxin system SpoIISB family antitoxin</fullName>
    </submittedName>
</protein>
<dbReference type="Pfam" id="PF14185">
    <property type="entry name" value="SpoIISB_antitox"/>
    <property type="match status" value="1"/>
</dbReference>
<name>A0A6I7TM13_9BACI</name>
<dbReference type="Proteomes" id="UP001216709">
    <property type="component" value="Unassembled WGS sequence"/>
</dbReference>
<reference evidence="1" key="3">
    <citation type="submission" date="2022-12" db="EMBL/GenBank/DDBJ databases">
        <title>Draft Genome Sequences of Bacillus licheniformis and Bacillus paralicheniformis strains isolated from Irish skim milk powders.</title>
        <authorList>
            <person name="Lourenco A."/>
            <person name="Li F."/>
            <person name="Geraldine D."/>
            <person name="Tobin J.T."/>
            <person name="Butler F."/>
            <person name="Jordan K."/>
            <person name="Obrien T."/>
        </authorList>
    </citation>
    <scope>NUCLEOTIDE SEQUENCE</scope>
    <source>
        <strain evidence="1">3370</strain>
    </source>
</reference>
<evidence type="ECO:0000313" key="5">
    <source>
        <dbReference type="Proteomes" id="UP000429980"/>
    </source>
</evidence>
<dbReference type="RefSeq" id="WP_023856734.1">
    <property type="nucleotide sequence ID" value="NZ_AP023088.1"/>
</dbReference>
<evidence type="ECO:0000313" key="4">
    <source>
        <dbReference type="Proteomes" id="UP000185604"/>
    </source>
</evidence>
<comment type="caution">
    <text evidence="2">The sequence shown here is derived from an EMBL/GenBank/DDBJ whole genome shotgun (WGS) entry which is preliminary data.</text>
</comment>